<dbReference type="EMBL" id="MEHD01000023">
    <property type="protein sequence ID" value="ODR56579.1"/>
    <property type="molecule type" value="Genomic_DNA"/>
</dbReference>
<dbReference type="OrthoDB" id="9809047at2"/>
<evidence type="ECO:0000313" key="7">
    <source>
        <dbReference type="EMBL" id="ODR51862.1"/>
    </source>
</evidence>
<protein>
    <submittedName>
        <fullName evidence="6">Phosphocarrier protein HPr</fullName>
        <ecNumber evidence="6">2.7.11.-</ecNumber>
    </submittedName>
</protein>
<dbReference type="GeneID" id="93304610"/>
<dbReference type="EMBL" id="MEHA01000008">
    <property type="protein sequence ID" value="ODR51862.1"/>
    <property type="molecule type" value="Genomic_DNA"/>
</dbReference>
<evidence type="ECO:0000256" key="2">
    <source>
        <dbReference type="ARBA" id="ARBA00022490"/>
    </source>
</evidence>
<dbReference type="GO" id="GO:0009401">
    <property type="term" value="P:phosphoenolpyruvate-dependent sugar phosphotransferase system"/>
    <property type="evidence" value="ECO:0007669"/>
    <property type="project" value="UniProtKB-KW"/>
</dbReference>
<evidence type="ECO:0000313" key="10">
    <source>
        <dbReference type="Proteomes" id="UP000094271"/>
    </source>
</evidence>
<evidence type="ECO:0000259" key="4">
    <source>
        <dbReference type="PROSITE" id="PS51350"/>
    </source>
</evidence>
<dbReference type="Gene3D" id="3.30.1340.10">
    <property type="entry name" value="HPr-like"/>
    <property type="match status" value="1"/>
</dbReference>
<dbReference type="SUPFAM" id="SSF55594">
    <property type="entry name" value="HPr-like"/>
    <property type="match status" value="1"/>
</dbReference>
<dbReference type="Proteomes" id="UP000094067">
    <property type="component" value="Unassembled WGS sequence"/>
</dbReference>
<evidence type="ECO:0000313" key="11">
    <source>
        <dbReference type="Proteomes" id="UP000094869"/>
    </source>
</evidence>
<dbReference type="AlphaFoldDB" id="A0A1E3AGF3"/>
<reference evidence="8 11" key="2">
    <citation type="submission" date="2016-08" db="EMBL/GenBank/DDBJ databases">
        <title>Characterization of Isolates of Eisenbergiella tayi Derived from Blood Cultures, Using Whole Genome Sequencing.</title>
        <authorList>
            <person name="Bernier A.-M."/>
            <person name="Burdz T."/>
            <person name="Wiebe D."/>
            <person name="Bernard K."/>
        </authorList>
    </citation>
    <scope>NUCLEOTIDE SEQUENCE [LARGE SCALE GENOMIC DNA]</scope>
    <source>
        <strain evidence="8 11">NML120146</strain>
    </source>
</reference>
<evidence type="ECO:0000313" key="8">
    <source>
        <dbReference type="EMBL" id="ODR56579.1"/>
    </source>
</evidence>
<dbReference type="GO" id="GO:0005737">
    <property type="term" value="C:cytoplasm"/>
    <property type="evidence" value="ECO:0007669"/>
    <property type="project" value="UniProtKB-SubCell"/>
</dbReference>
<reference evidence="7 10" key="3">
    <citation type="submission" date="2016-08" db="EMBL/GenBank/DDBJ databases">
        <authorList>
            <person name="Seilhamer J.J."/>
        </authorList>
    </citation>
    <scope>NUCLEOTIDE SEQUENCE [LARGE SCALE GENOMIC DNA]</scope>
    <source>
        <strain evidence="7 10">NML150140-1</strain>
    </source>
</reference>
<evidence type="ECO:0000313" key="5">
    <source>
        <dbReference type="EMBL" id="ODM02847.1"/>
    </source>
</evidence>
<evidence type="ECO:0000313" key="12">
    <source>
        <dbReference type="Proteomes" id="UP000095003"/>
    </source>
</evidence>
<dbReference type="NCBIfam" id="TIGR01003">
    <property type="entry name" value="PTS_HPr_family"/>
    <property type="match status" value="1"/>
</dbReference>
<dbReference type="EMBL" id="MCGH01000002">
    <property type="protein sequence ID" value="ODM07747.1"/>
    <property type="molecule type" value="Genomic_DNA"/>
</dbReference>
<comment type="caution">
    <text evidence="6">The sequence shown here is derived from an EMBL/GenBank/DDBJ whole genome shotgun (WGS) entry which is preliminary data.</text>
</comment>
<keyword evidence="6" id="KW-0808">Transferase</keyword>
<dbReference type="InterPro" id="IPR035895">
    <property type="entry name" value="HPr-like_sf"/>
</dbReference>
<dbReference type="PRINTS" id="PR00107">
    <property type="entry name" value="PHOSPHOCPHPR"/>
</dbReference>
<evidence type="ECO:0000313" key="6">
    <source>
        <dbReference type="EMBL" id="ODM07747.1"/>
    </source>
</evidence>
<dbReference type="InterPro" id="IPR000032">
    <property type="entry name" value="HPr-like"/>
</dbReference>
<dbReference type="PROSITE" id="PS51350">
    <property type="entry name" value="PTS_HPR_DOM"/>
    <property type="match status" value="1"/>
</dbReference>
<evidence type="ECO:0000256" key="1">
    <source>
        <dbReference type="ARBA" id="ARBA00004496"/>
    </source>
</evidence>
<proteinExistence type="predicted"/>
<comment type="subcellular location">
    <subcellularLocation>
        <location evidence="1">Cytoplasm</location>
    </subcellularLocation>
</comment>
<dbReference type="Pfam" id="PF00381">
    <property type="entry name" value="PTS-HPr"/>
    <property type="match status" value="1"/>
</dbReference>
<sequence>MREFDHTVRSVVGLHPRVAGVMMHLVRDFESDVILTDGDRSGNLRKLLGILHMNIREGDKLHLQISGKDEEVAYQELQAFMSQNL</sequence>
<dbReference type="RefSeq" id="WP_009252953.1">
    <property type="nucleotide sequence ID" value="NZ_BAABXS010000001.1"/>
</dbReference>
<keyword evidence="3" id="KW-0598">Phosphotransferase system</keyword>
<organism evidence="6 9">
    <name type="scientific">Eisenbergiella tayi</name>
    <dbReference type="NCBI Taxonomy" id="1432052"/>
    <lineage>
        <taxon>Bacteria</taxon>
        <taxon>Bacillati</taxon>
        <taxon>Bacillota</taxon>
        <taxon>Clostridia</taxon>
        <taxon>Lachnospirales</taxon>
        <taxon>Lachnospiraceae</taxon>
        <taxon>Eisenbergiella</taxon>
    </lineage>
</organism>
<evidence type="ECO:0000256" key="3">
    <source>
        <dbReference type="ARBA" id="ARBA00022683"/>
    </source>
</evidence>
<name>A0A1E3AGF3_9FIRM</name>
<keyword evidence="11" id="KW-1185">Reference proteome</keyword>
<accession>A0A1E3AGF3</accession>
<dbReference type="EC" id="2.7.11.-" evidence="6"/>
<dbReference type="PANTHER" id="PTHR33705">
    <property type="entry name" value="PHOSPHOCARRIER PROTEIN HPR"/>
    <property type="match status" value="1"/>
</dbReference>
<dbReference type="Proteomes" id="UP000094271">
    <property type="component" value="Unassembled WGS sequence"/>
</dbReference>
<dbReference type="EMBL" id="MCGI01000008">
    <property type="protein sequence ID" value="ODM02847.1"/>
    <property type="molecule type" value="Genomic_DNA"/>
</dbReference>
<reference evidence="9 12" key="1">
    <citation type="submission" date="2016-07" db="EMBL/GenBank/DDBJ databases">
        <title>Characterization of isolates of Eisenbergiella tayi derived from blood cultures, using whole genome sequencing.</title>
        <authorList>
            <person name="Burdz T."/>
            <person name="Wiebe D."/>
            <person name="Huynh C."/>
            <person name="Bernard K."/>
        </authorList>
    </citation>
    <scope>NUCLEOTIDE SEQUENCE [LARGE SCALE GENOMIC DNA]</scope>
    <source>
        <strain evidence="6 9">NML 110608</strain>
        <strain evidence="5 12">NML 120489</strain>
    </source>
</reference>
<dbReference type="InterPro" id="IPR050399">
    <property type="entry name" value="HPr"/>
</dbReference>
<gene>
    <name evidence="6" type="primary">ptsH_2</name>
    <name evidence="5" type="synonym">ptsH_3</name>
    <name evidence="5" type="ORF">BEH84_06078</name>
    <name evidence="7" type="ORF">BEI59_13205</name>
    <name evidence="6" type="ORF">BEI61_03638</name>
    <name evidence="8" type="ORF">BEI63_13870</name>
</gene>
<dbReference type="GO" id="GO:0016740">
    <property type="term" value="F:transferase activity"/>
    <property type="evidence" value="ECO:0007669"/>
    <property type="project" value="UniProtKB-KW"/>
</dbReference>
<feature type="domain" description="HPr" evidence="4">
    <location>
        <begin position="1"/>
        <end position="85"/>
    </location>
</feature>
<evidence type="ECO:0000313" key="9">
    <source>
        <dbReference type="Proteomes" id="UP000094067"/>
    </source>
</evidence>
<dbReference type="Proteomes" id="UP000094869">
    <property type="component" value="Unassembled WGS sequence"/>
</dbReference>
<keyword evidence="2" id="KW-0963">Cytoplasm</keyword>
<dbReference type="Proteomes" id="UP000095003">
    <property type="component" value="Unassembled WGS sequence"/>
</dbReference>
<dbReference type="PANTHER" id="PTHR33705:SF2">
    <property type="entry name" value="PHOSPHOCARRIER PROTEIN NPR"/>
    <property type="match status" value="1"/>
</dbReference>